<proteinExistence type="predicted"/>
<evidence type="ECO:0000313" key="1">
    <source>
        <dbReference type="Proteomes" id="UP000887579"/>
    </source>
</evidence>
<sequence>MGDMDFEKDEGYKYLAISREEKLQFTSKPFDTKKNRWVPDAEDGNELTLKAEEAQEMNPPKYTKTEDMANLTFLNEASVLTNLKDRYSAMMIYTYSGLFCVVINPYKRLPIYTESVIKSYMGKRRNEMPPHLFAVADEAYRNMVQDRENQSMLITGESGAGKTENTKKVISYFAIVGSTQQAAKAEEGGKKVGTLEEQIVQTYSGLFCVVINPYKRLPIYTESVIKSYMGKRRNEMPPHLFAVADEAYRNMVQDRENQSMLITGESGAGKTENTKKVISYFAIVGSTQQAAKAEEGGKKVGTLEEQIVQTNPVLEAFGNAKTVRNNNSSRFGKFIRTHFSGTGKLAGGDIEHLALITFLYLRGQNLEQVSWAVSGLAKAIYARMFRWLIERCNKTLDARAIERKYFIGVLDIAGFEIFDLNSFEQLWINFVNEKLQQFF</sequence>
<reference evidence="2" key="1">
    <citation type="submission" date="2022-11" db="UniProtKB">
        <authorList>
            <consortium name="WormBaseParasite"/>
        </authorList>
    </citation>
    <scope>IDENTIFICATION</scope>
</reference>
<dbReference type="Proteomes" id="UP000887579">
    <property type="component" value="Unplaced"/>
</dbReference>
<accession>A0AC34FCY2</accession>
<evidence type="ECO:0000313" key="2">
    <source>
        <dbReference type="WBParaSite" id="ES5_v2.g14995.t1"/>
    </source>
</evidence>
<protein>
    <submittedName>
        <fullName evidence="2">Myosin motor domain-containing protein</fullName>
    </submittedName>
</protein>
<name>A0AC34FCY2_9BILA</name>
<dbReference type="WBParaSite" id="ES5_v2.g14995.t1">
    <property type="protein sequence ID" value="ES5_v2.g14995.t1"/>
    <property type="gene ID" value="ES5_v2.g14995"/>
</dbReference>
<organism evidence="1 2">
    <name type="scientific">Panagrolaimus sp. ES5</name>
    <dbReference type="NCBI Taxonomy" id="591445"/>
    <lineage>
        <taxon>Eukaryota</taxon>
        <taxon>Metazoa</taxon>
        <taxon>Ecdysozoa</taxon>
        <taxon>Nematoda</taxon>
        <taxon>Chromadorea</taxon>
        <taxon>Rhabditida</taxon>
        <taxon>Tylenchina</taxon>
        <taxon>Panagrolaimomorpha</taxon>
        <taxon>Panagrolaimoidea</taxon>
        <taxon>Panagrolaimidae</taxon>
        <taxon>Panagrolaimus</taxon>
    </lineage>
</organism>